<dbReference type="Gene3D" id="1.10.287.660">
    <property type="entry name" value="Helix hairpin bin"/>
    <property type="match status" value="1"/>
</dbReference>
<evidence type="ECO:0000256" key="2">
    <source>
        <dbReference type="ARBA" id="ARBA00007002"/>
    </source>
</evidence>
<dbReference type="EMBL" id="JADAQX010001115">
    <property type="protein sequence ID" value="KAF8818050.1"/>
    <property type="molecule type" value="Genomic_DNA"/>
</dbReference>
<dbReference type="Pfam" id="PF06246">
    <property type="entry name" value="Isy1"/>
    <property type="match status" value="1"/>
</dbReference>
<evidence type="ECO:0000256" key="1">
    <source>
        <dbReference type="ARBA" id="ARBA00004123"/>
    </source>
</evidence>
<sequence length="281" mass="32844">MSIDSAIQLRISTNFDTMARNSEKANAMLNKWLTMKQNVIKGAVGRRPRDVMECTVRSEAEKWRGQIIREVTRKISEIQNAGLGEHRIRDLNDEINSLLRLKHRWEERIIELGGPDYKVATQRVVDAYGVELSGHGGYKYFGAAKDLPGVRELFERETLPLPPQRSRVDLYKSITPDYYGWRDEEDGELLLIEQQRENDWQKEFVNDWRKSEAQKKRPLEEVFRKTEAIDEKHSSTQNTMDEFKAYVDVPSTEDIQELLLRKKKEALISKYVSTAEQKRVK</sequence>
<organism evidence="4 5">
    <name type="scientific">Cardiosporidium cionae</name>
    <dbReference type="NCBI Taxonomy" id="476202"/>
    <lineage>
        <taxon>Eukaryota</taxon>
        <taxon>Sar</taxon>
        <taxon>Alveolata</taxon>
        <taxon>Apicomplexa</taxon>
        <taxon>Aconoidasida</taxon>
        <taxon>Nephromycida</taxon>
        <taxon>Cardiosporidium</taxon>
    </lineage>
</organism>
<gene>
    <name evidence="4" type="ORF">IE077_002251</name>
</gene>
<accession>A0ABQ7J4K6</accession>
<dbReference type="Proteomes" id="UP000823046">
    <property type="component" value="Unassembled WGS sequence"/>
</dbReference>
<dbReference type="PANTHER" id="PTHR13021">
    <property type="entry name" value="PRE-MRNA-SPLICING FACTOR ISY1"/>
    <property type="match status" value="1"/>
</dbReference>
<dbReference type="InterPro" id="IPR037200">
    <property type="entry name" value="Isy1_sf"/>
</dbReference>
<comment type="caution">
    <text evidence="4">The sequence shown here is derived from an EMBL/GenBank/DDBJ whole genome shotgun (WGS) entry which is preliminary data.</text>
</comment>
<comment type="similarity">
    <text evidence="2">Belongs to the ISY1 family.</text>
</comment>
<reference evidence="4 5" key="1">
    <citation type="journal article" date="2020" name="bioRxiv">
        <title>Metabolic contributions of an alphaproteobacterial endosymbiont in the apicomplexan Cardiosporidium cionae.</title>
        <authorList>
            <person name="Hunter E.S."/>
            <person name="Paight C.J."/>
            <person name="Lane C.E."/>
        </authorList>
    </citation>
    <scope>NUCLEOTIDE SEQUENCE [LARGE SCALE GENOMIC DNA]</scope>
    <source>
        <strain evidence="4">ESH_2018</strain>
    </source>
</reference>
<evidence type="ECO:0000313" key="4">
    <source>
        <dbReference type="EMBL" id="KAF8818050.1"/>
    </source>
</evidence>
<evidence type="ECO:0000313" key="5">
    <source>
        <dbReference type="Proteomes" id="UP000823046"/>
    </source>
</evidence>
<protein>
    <submittedName>
        <fullName evidence="4">RAB43, member RAS oncogene family protein</fullName>
    </submittedName>
</protein>
<feature type="non-terminal residue" evidence="4">
    <location>
        <position position="281"/>
    </location>
</feature>
<proteinExistence type="inferred from homology"/>
<dbReference type="InterPro" id="IPR029012">
    <property type="entry name" value="Helix_hairpin_bin_sf"/>
</dbReference>
<keyword evidence="5" id="KW-1185">Reference proteome</keyword>
<dbReference type="InterPro" id="IPR009360">
    <property type="entry name" value="Isy1"/>
</dbReference>
<keyword evidence="3" id="KW-0539">Nucleus</keyword>
<dbReference type="SUPFAM" id="SSF140102">
    <property type="entry name" value="ISY1 domain-like"/>
    <property type="match status" value="1"/>
</dbReference>
<comment type="subcellular location">
    <subcellularLocation>
        <location evidence="1">Nucleus</location>
    </subcellularLocation>
</comment>
<name>A0ABQ7J4K6_9APIC</name>
<evidence type="ECO:0000256" key="3">
    <source>
        <dbReference type="ARBA" id="ARBA00023242"/>
    </source>
</evidence>